<comment type="subunit">
    <text evidence="8">Forms a heterotrimer with an asymmetric homodimer of the regulatory subunit PAN3 to form the poly(A)-nuclease (PAN) deadenylation complex.</text>
</comment>
<comment type="similarity">
    <text evidence="8">Belongs to the peptidase C19 family. PAN2 subfamily.</text>
</comment>
<keyword evidence="7 8" id="KW-0269">Exonuclease</keyword>
<dbReference type="PANTHER" id="PTHR15728:SF0">
    <property type="entry name" value="PAN2-PAN3 DEADENYLATION COMPLEX CATALYTIC SUBUNIT PAN2"/>
    <property type="match status" value="1"/>
</dbReference>
<name>A0ABN8WT20_SACUV</name>
<gene>
    <name evidence="10" type="primary">SUVZ07G1540</name>
    <name evidence="8" type="synonym">PAN2</name>
    <name evidence="10" type="ORF">SUVZ_07G1540</name>
</gene>
<dbReference type="InterPro" id="IPR011047">
    <property type="entry name" value="Quinoprotein_ADH-like_sf"/>
</dbReference>
<protein>
    <recommendedName>
        <fullName evidence="8">PAN2-PAN3 deadenylation complex catalytic subunit PAN2</fullName>
        <ecNumber evidence="8">3.1.13.4</ecNumber>
    </recommendedName>
    <alternativeName>
        <fullName evidence="8">PAB1P-dependent poly(A)-specific ribonuclease</fullName>
    </alternativeName>
    <alternativeName>
        <fullName evidence="8">Poly(A)-nuclease deadenylation complex subunit 2</fullName>
        <shortName evidence="8">PAN deadenylation complex subunit 2</shortName>
    </alternativeName>
</protein>
<dbReference type="PANTHER" id="PTHR15728">
    <property type="entry name" value="DEADENYLATION COMPLEX CATALYTIC SUBUNIT PAN2"/>
    <property type="match status" value="1"/>
</dbReference>
<feature type="binding site" evidence="8">
    <location>
        <position position="910"/>
    </location>
    <ligand>
        <name>a divalent metal cation</name>
        <dbReference type="ChEBI" id="CHEBI:60240"/>
        <note>catalytic</note>
    </ligand>
</feature>
<dbReference type="Pfam" id="PF13423">
    <property type="entry name" value="UCH_1"/>
    <property type="match status" value="1"/>
</dbReference>
<evidence type="ECO:0000256" key="5">
    <source>
        <dbReference type="ARBA" id="ARBA00022723"/>
    </source>
</evidence>
<dbReference type="InterPro" id="IPR030843">
    <property type="entry name" value="PAN2"/>
</dbReference>
<evidence type="ECO:0000256" key="2">
    <source>
        <dbReference type="ARBA" id="ARBA00022574"/>
    </source>
</evidence>
<dbReference type="InterPro" id="IPR028881">
    <property type="entry name" value="PAN2_UCH_dom"/>
</dbReference>
<feature type="domain" description="USP" evidence="9">
    <location>
        <begin position="505"/>
        <end position="855"/>
    </location>
</feature>
<dbReference type="SUPFAM" id="SSF53098">
    <property type="entry name" value="Ribonuclease H-like"/>
    <property type="match status" value="1"/>
</dbReference>
<evidence type="ECO:0000256" key="7">
    <source>
        <dbReference type="ARBA" id="ARBA00022839"/>
    </source>
</evidence>
<keyword evidence="2" id="KW-0853">WD repeat</keyword>
<dbReference type="Pfam" id="PF00929">
    <property type="entry name" value="RNase_T"/>
    <property type="match status" value="1"/>
</dbReference>
<dbReference type="SMART" id="SM00479">
    <property type="entry name" value="EXOIII"/>
    <property type="match status" value="1"/>
</dbReference>
<dbReference type="InterPro" id="IPR050785">
    <property type="entry name" value="PAN2-PAN3_catalytic_subunit"/>
</dbReference>
<dbReference type="Pfam" id="PF20770">
    <property type="entry name" value="PAN2_N"/>
    <property type="match status" value="1"/>
</dbReference>
<dbReference type="InterPro" id="IPR036397">
    <property type="entry name" value="RNaseH_sf"/>
</dbReference>
<comment type="cofactor">
    <cofactor evidence="8">
        <name>a divalent metal cation</name>
        <dbReference type="ChEBI" id="CHEBI:60240"/>
    </cofactor>
    <text evidence="8">Binds 2 metal cations per subunit in the catalytic exonuclease domain.</text>
</comment>
<evidence type="ECO:0000256" key="1">
    <source>
        <dbReference type="ARBA" id="ARBA00022490"/>
    </source>
</evidence>
<comment type="caution">
    <text evidence="8">Lacks conserved residue(s) required for the propagation of feature annotation.</text>
</comment>
<dbReference type="Gene3D" id="3.90.70.10">
    <property type="entry name" value="Cysteine proteinases"/>
    <property type="match status" value="1"/>
</dbReference>
<dbReference type="SUPFAM" id="SSF50998">
    <property type="entry name" value="Quinoprotein alcohol dehydrogenase-like"/>
    <property type="match status" value="1"/>
</dbReference>
<dbReference type="EMBL" id="OX365934">
    <property type="protein sequence ID" value="CAI4062925.1"/>
    <property type="molecule type" value="Genomic_DNA"/>
</dbReference>
<dbReference type="InterPro" id="IPR013520">
    <property type="entry name" value="Ribonucl_H"/>
</dbReference>
<evidence type="ECO:0000313" key="10">
    <source>
        <dbReference type="EMBL" id="CAI4062925.1"/>
    </source>
</evidence>
<dbReference type="InterPro" id="IPR038765">
    <property type="entry name" value="Papain-like_cys_pep_sf"/>
</dbReference>
<dbReference type="HAMAP" id="MF_03182">
    <property type="entry name" value="PAN2"/>
    <property type="match status" value="1"/>
</dbReference>
<dbReference type="InterPro" id="IPR012337">
    <property type="entry name" value="RNaseH-like_sf"/>
</dbReference>
<evidence type="ECO:0000256" key="8">
    <source>
        <dbReference type="HAMAP-Rule" id="MF_03182"/>
    </source>
</evidence>
<keyword evidence="1 8" id="KW-0963">Cytoplasm</keyword>
<evidence type="ECO:0000259" key="9">
    <source>
        <dbReference type="PROSITE" id="PS50235"/>
    </source>
</evidence>
<evidence type="ECO:0000256" key="4">
    <source>
        <dbReference type="ARBA" id="ARBA00022722"/>
    </source>
</evidence>
<feature type="binding site" evidence="8">
    <location>
        <position position="1071"/>
    </location>
    <ligand>
        <name>a divalent metal cation</name>
        <dbReference type="ChEBI" id="CHEBI:60240"/>
        <note>catalytic</note>
    </ligand>
</feature>
<dbReference type="PROSITE" id="PS50235">
    <property type="entry name" value="USP_3"/>
    <property type="match status" value="1"/>
</dbReference>
<feature type="binding site" evidence="8">
    <location>
        <position position="912"/>
    </location>
    <ligand>
        <name>a divalent metal cation</name>
        <dbReference type="ChEBI" id="CHEBI:60240"/>
        <note>catalytic</note>
    </ligand>
</feature>
<evidence type="ECO:0000256" key="6">
    <source>
        <dbReference type="ARBA" id="ARBA00022801"/>
    </source>
</evidence>
<proteinExistence type="inferred from homology"/>
<accession>A0ABN8WT20</accession>
<evidence type="ECO:0000256" key="3">
    <source>
        <dbReference type="ARBA" id="ARBA00022664"/>
    </source>
</evidence>
<keyword evidence="11" id="KW-1185">Reference proteome</keyword>
<evidence type="ECO:0000313" key="11">
    <source>
        <dbReference type="Proteomes" id="UP001162085"/>
    </source>
</evidence>
<reference evidence="10" key="1">
    <citation type="submission" date="2022-10" db="EMBL/GenBank/DDBJ databases">
        <authorList>
            <person name="Byrne P K."/>
        </authorList>
    </citation>
    <scope>NUCLEOTIDE SEQUENCE</scope>
    <source>
        <strain evidence="10">ZP964</strain>
    </source>
</reference>
<dbReference type="InterPro" id="IPR048841">
    <property type="entry name" value="PAN2_N"/>
</dbReference>
<dbReference type="Gene3D" id="3.30.420.10">
    <property type="entry name" value="Ribonuclease H-like superfamily/Ribonuclease H"/>
    <property type="match status" value="1"/>
</dbReference>
<dbReference type="InterPro" id="IPR028889">
    <property type="entry name" value="USP"/>
</dbReference>
<keyword evidence="3 8" id="KW-0507">mRNA processing</keyword>
<comment type="catalytic activity">
    <reaction evidence="8">
        <text>Exonucleolytic cleavage of poly(A) to 5'-AMP.</text>
        <dbReference type="EC" id="3.1.13.4"/>
    </reaction>
</comment>
<dbReference type="SUPFAM" id="SSF54001">
    <property type="entry name" value="Cysteine proteinases"/>
    <property type="match status" value="1"/>
</dbReference>
<dbReference type="CDD" id="cd06143">
    <property type="entry name" value="PAN2_exo"/>
    <property type="match status" value="1"/>
</dbReference>
<dbReference type="Proteomes" id="UP001162085">
    <property type="component" value="Chromosome 7"/>
</dbReference>
<keyword evidence="6 8" id="KW-0378">Hydrolase</keyword>
<dbReference type="EC" id="3.1.13.4" evidence="8"/>
<keyword evidence="4 8" id="KW-0540">Nuclease</keyword>
<keyword evidence="5 8" id="KW-0479">Metal-binding</keyword>
<dbReference type="InterPro" id="IPR015943">
    <property type="entry name" value="WD40/YVTN_repeat-like_dom_sf"/>
</dbReference>
<organism evidence="10 11">
    <name type="scientific">Saccharomyces uvarum</name>
    <name type="common">Yeast</name>
    <name type="synonym">Saccharomyces bayanus var. uvarum</name>
    <dbReference type="NCBI Taxonomy" id="230603"/>
    <lineage>
        <taxon>Eukaryota</taxon>
        <taxon>Fungi</taxon>
        <taxon>Dikarya</taxon>
        <taxon>Ascomycota</taxon>
        <taxon>Saccharomycotina</taxon>
        <taxon>Saccharomycetes</taxon>
        <taxon>Saccharomycetales</taxon>
        <taxon>Saccharomycetaceae</taxon>
        <taxon>Saccharomyces</taxon>
    </lineage>
</organism>
<comment type="domain">
    <text evidence="8">The linker, or PAN3 interaction domain (PID), between the WD40 repeats and the pseudo-UCH domain mediates interaction with PAN3.</text>
</comment>
<comment type="activity regulation">
    <text evidence="8">Positively regulated by the regulatory subunit PAN3.</text>
</comment>
<comment type="function">
    <text evidence="8">Catalytic subunit of the poly(A)-nuclease (PAN) deadenylation complex, one of two cytoplasmic mRNA deadenylases involved in mRNA turnover. PAN specifically shortens poly(A) tails of RNA and the activity is stimulated by poly(A)-binding protein PAB1. PAN deadenylation is followed by rapid degradation of the shortened mRNA tails by the CCR4-NOT complex. Deadenylated mRNAs are then degraded by two alternative mechanisms, namely exosome-mediated 3'-5' exonucleolytic degradation, or deadenlyation-dependent mRNA decaping and subsequent 5'-3' exonucleolytic degradation by XRN1. May also be involved in post-transcriptional maturation of mRNA poly(A) tails.</text>
</comment>
<comment type="subcellular location">
    <subcellularLocation>
        <location evidence="8">Cytoplasm</location>
    </subcellularLocation>
</comment>
<dbReference type="Gene3D" id="2.130.10.10">
    <property type="entry name" value="YVTN repeat-like/Quinoprotein amine dehydrogenase"/>
    <property type="match status" value="1"/>
</dbReference>
<comment type="domain">
    <text evidence="8">Contains a pseudo-UCH domain. This ubiquitin C-terminal hydrolase (UCH)-like or ubiquitin specific protease (USP)-like domain is predicted to be catalytically inactive because it lacks the active site catalytic triad characteristic of thiol proteases, with residues at the equivalent structural positions that are incompatible with catalysis, and it cannot bind ubiquitin. It functions as a structural scaffold for intra- and intermolecular interactions in the complex.</text>
</comment>
<feature type="binding site" evidence="8">
    <location>
        <position position="1020"/>
    </location>
    <ligand>
        <name>a divalent metal cation</name>
        <dbReference type="ChEBI" id="CHEBI:60240"/>
        <note>catalytic</note>
    </ligand>
</feature>
<sequence>MNNWQHLFNNPVDLSEHLKKPYFRFDNRDKEVTIISFDEKANLVWSGDSYGCISSYDPNFQLYTRYRGHIGGSSVKDILSHRDGILSISEDSLHFANRRGVTKLNLTSIDIAAFSELNTMCYAPHSLQNNIYCGGDNTNWGIASIDLNKGCLDSLLNYSSKVKLLSSNNKILSVGRQTGSVDLIDPTSNRTIKSFNAHSASISGMDLRDNTLVTVGKSKRFYNLYADPFVNVYDLRTMRQLPPVSFSKGTTMGSGGADFVQLHPLLPTVMIVGSSSGSFDFIDLSNPTLRTQYVHPCQSIKEFSLSPNGDVLGILEADNHLDTWRRSSNNMGMFTNTPEMLAYPDYFNDATSDSPISIDDETYPLSSVGMPYYLDKLLSAWPHVVFKSEGTIPQLSGKPPLPSSGKLKSNTAVISSQNEKLSTQEFPLLRYDRTKYGMRNTLPDYVCLRDLRKQITTGLETSDIQVYAATNKYEVPPAYSRLPLTTGRFGTDNFDFTPFNNTEYSGLDPDVDNHYTNAIIQLYRFIPEMFNFVVGCLKDENFETALLTDLGYLFDMMDRSNGKICSSTNFQASLKSLTDKRYLDNNVPQDHLEEYLESLCIGESIEGFSSSESIKRNMPQKFNRFLLSQLIKEEAQTVNHNITLNQCFGLETEIRTHSGCDHYDTAVKLLPSLSIAGINKTVIKQLNKKNNGQNILPYIEYAMKNSIQKNSICPTCGKNDIITQENTVKNLPSVLSLELSLLDTELSNIRSSKNWLINEFYGSIIKNKAILRPAASELKGTGHIFKYELNGYVAKITDNNNETRLVTYVRKYNSRENNFKWLMFNDYLVVEISEEEALKMSYPWKTPEIIIYCDAEELRKPFFSVDTYSINYDILYRDHFANGIRDTARSEYKLLTHDEAPKSGSLVAIDAEFVSLQSELCEIDHQGVRSVIRPKRTALARISIIRGEEGGLYGIPFVDDYVVNTNHIEDYLTRYSGILPGDLDPEKSTKRLVKRNVVYRKVWLLMQLGCIFVGHGLNNDFKHININVPRNQIRDTAIYFLQGKRYLSLRYLAYVLLGMNIQEGNHDSIEDAHTALILYKKYLDLKRKAIFEKVLNSVYEEGRAHNFKVPETSKT</sequence>